<feature type="compositionally biased region" description="Low complexity" evidence="1">
    <location>
        <begin position="42"/>
        <end position="51"/>
    </location>
</feature>
<feature type="compositionally biased region" description="Low complexity" evidence="1">
    <location>
        <begin position="10"/>
        <end position="20"/>
    </location>
</feature>
<dbReference type="AlphaFoldDB" id="A0A1B9GNT6"/>
<feature type="region of interest" description="Disordered" evidence="1">
    <location>
        <begin position="343"/>
        <end position="363"/>
    </location>
</feature>
<feature type="region of interest" description="Disordered" evidence="1">
    <location>
        <begin position="232"/>
        <end position="288"/>
    </location>
</feature>
<feature type="region of interest" description="Disordered" evidence="1">
    <location>
        <begin position="764"/>
        <end position="799"/>
    </location>
</feature>
<dbReference type="OrthoDB" id="2564824at2759"/>
<accession>A0A1B9GNT6</accession>
<feature type="compositionally biased region" description="Low complexity" evidence="1">
    <location>
        <begin position="789"/>
        <end position="798"/>
    </location>
</feature>
<feature type="region of interest" description="Disordered" evidence="1">
    <location>
        <begin position="634"/>
        <end position="656"/>
    </location>
</feature>
<reference evidence="3" key="2">
    <citation type="submission" date="2013-12" db="EMBL/GenBank/DDBJ databases">
        <title>Evolution of pathogenesis and genome organization in the Tremellales.</title>
        <authorList>
            <person name="Cuomo C."/>
            <person name="Litvintseva A."/>
            <person name="Heitman J."/>
            <person name="Chen Y."/>
            <person name="Sun S."/>
            <person name="Springer D."/>
            <person name="Dromer F."/>
            <person name="Young S."/>
            <person name="Zeng Q."/>
            <person name="Chapman S."/>
            <person name="Gujja S."/>
            <person name="Saif S."/>
            <person name="Birren B."/>
        </authorList>
    </citation>
    <scope>NUCLEOTIDE SEQUENCE [LARGE SCALE GENOMIC DNA]</scope>
    <source>
        <strain evidence="3">BCC8398</strain>
    </source>
</reference>
<evidence type="ECO:0000313" key="2">
    <source>
        <dbReference type="EMBL" id="OCF32663.1"/>
    </source>
</evidence>
<feature type="region of interest" description="Disordered" evidence="1">
    <location>
        <begin position="1"/>
        <end position="85"/>
    </location>
</feature>
<sequence length="1026" mass="113066">MTYSAILPASSSGSSSSDHPSGGGASSRRRSPTPTNLYGIYSSSDESSCWSPPDTPTPITYAPLPRKARLQAGPRSSSSSSCSAAASASASSSFSRVQASLRQHAHAHAQFAFSVPTVKRAPTSYLHYRGTTDALASDHTDVGDSDSDTDVDGEATETELGTALSDVESQINDKVSEGFTADHEGDEVDMVLLDSTAESDSAKDYKMYPAPSSPWADRKGKRRVRVWDDEKMNRMPCSGSGSRSCSDEDGDDEMETEGLLRVKGKGRRPTKSARKLSSYPDEKMSTSTGSVVGNICDRMGGLHASSTIIAMNMDTSMSSSGFACDVKNPNLVAYQTASQRAGIQSRGQGARARKTLTRKRVRGQQKRCFQRLTASEDPLVNLPALRDFRGVLTSNRSKSPASEGSSMDVSDAEDQALVDAEMSSTSTSIVPSDIDMKSVSSLDVSRTSPTPRKFRIRATYERDIPLAKVRSQAAVEESRGLSMRGMHGRTRLRAFPERMSGQASTSHLHRSSPSSLLPARRYMTRSHRPPIVTHKYRPKPGRVEFTICISGQSLLVALRARLAAQRNRRQRVANLNEESRDGEWRRMVGNWWGHDQVVRMVNKWWIAPVSAGPDEVEVEDILLAQVDQEDEIMLSPPTSPVALNRSKKRSSQEVAEEDRAIGAEFQDRWARRNQLRLQELEIYNATLRAQREARKEEERRAAAEAIRIRLAQIAETRRVEEIRQREAALRAEEEERRRLERAERDEAVRVARLARAAREAEELHRRREEAEAEAEAARLALQAPPSPSPTESSTISDPPEYEFPFYPVILPRAGAAASMSRRPVSPPAPVLRRIQDSRRPLLELLPDYVPDRWTNRSPPPPPPYNATTDCQTLIAPIFIEDDDDEEAEDEDDTIMSDGDDADEVDLASPLVPSRAQIRRLARSSVSPEPGMIGAFPNRQLFAPVPIRHAQLSSSTVDPIRAFEAAIDLEEGGEDDEDAVEGAFDLDERDSVDNELGEQENGGTGNAVAGVFQRVFGLVWGPSSARR</sequence>
<name>A0A1B9GNT6_9TREE</name>
<dbReference type="EMBL" id="KV700129">
    <property type="protein sequence ID" value="OCF32663.1"/>
    <property type="molecule type" value="Genomic_DNA"/>
</dbReference>
<proteinExistence type="predicted"/>
<feature type="compositionally biased region" description="Acidic residues" evidence="1">
    <location>
        <begin position="247"/>
        <end position="256"/>
    </location>
</feature>
<keyword evidence="3" id="KW-1185">Reference proteome</keyword>
<feature type="region of interest" description="Disordered" evidence="1">
    <location>
        <begin position="881"/>
        <end position="903"/>
    </location>
</feature>
<feature type="compositionally biased region" description="Basic residues" evidence="1">
    <location>
        <begin position="262"/>
        <end position="274"/>
    </location>
</feature>
<evidence type="ECO:0000256" key="1">
    <source>
        <dbReference type="SAM" id="MobiDB-lite"/>
    </source>
</evidence>
<protein>
    <submittedName>
        <fullName evidence="2">Uncharacterized protein</fullName>
    </submittedName>
</protein>
<feature type="compositionally biased region" description="Basic residues" evidence="1">
    <location>
        <begin position="351"/>
        <end position="363"/>
    </location>
</feature>
<reference evidence="2 3" key="1">
    <citation type="submission" date="2013-07" db="EMBL/GenBank/DDBJ databases">
        <title>The Genome Sequence of Cryptococcus heveanensis BCC8398.</title>
        <authorList>
            <consortium name="The Broad Institute Genome Sequencing Platform"/>
            <person name="Cuomo C."/>
            <person name="Litvintseva A."/>
            <person name="Chen Y."/>
            <person name="Heitman J."/>
            <person name="Sun S."/>
            <person name="Springer D."/>
            <person name="Dromer F."/>
            <person name="Young S.K."/>
            <person name="Zeng Q."/>
            <person name="Gargeya S."/>
            <person name="Fitzgerald M."/>
            <person name="Abouelleil A."/>
            <person name="Alvarado L."/>
            <person name="Berlin A.M."/>
            <person name="Chapman S.B."/>
            <person name="Dewar J."/>
            <person name="Goldberg J."/>
            <person name="Griggs A."/>
            <person name="Gujja S."/>
            <person name="Hansen M."/>
            <person name="Howarth C."/>
            <person name="Imamovic A."/>
            <person name="Larimer J."/>
            <person name="McCowan C."/>
            <person name="Murphy C."/>
            <person name="Pearson M."/>
            <person name="Priest M."/>
            <person name="Roberts A."/>
            <person name="Saif S."/>
            <person name="Shea T."/>
            <person name="Sykes S."/>
            <person name="Wortman J."/>
            <person name="Nusbaum C."/>
            <person name="Birren B."/>
        </authorList>
    </citation>
    <scope>NUCLEOTIDE SEQUENCE [LARGE SCALE GENOMIC DNA]</scope>
    <source>
        <strain evidence="2 3">BCC8398</strain>
    </source>
</reference>
<feature type="compositionally biased region" description="Low complexity" evidence="1">
    <location>
        <begin position="76"/>
        <end position="85"/>
    </location>
</feature>
<organism evidence="2 3">
    <name type="scientific">Kwoniella heveanensis BCC8398</name>
    <dbReference type="NCBI Taxonomy" id="1296120"/>
    <lineage>
        <taxon>Eukaryota</taxon>
        <taxon>Fungi</taxon>
        <taxon>Dikarya</taxon>
        <taxon>Basidiomycota</taxon>
        <taxon>Agaricomycotina</taxon>
        <taxon>Tremellomycetes</taxon>
        <taxon>Tremellales</taxon>
        <taxon>Cryptococcaceae</taxon>
        <taxon>Kwoniella</taxon>
    </lineage>
</organism>
<dbReference type="Proteomes" id="UP000092666">
    <property type="component" value="Unassembled WGS sequence"/>
</dbReference>
<gene>
    <name evidence="2" type="ORF">I316_05584</name>
</gene>
<evidence type="ECO:0000313" key="3">
    <source>
        <dbReference type="Proteomes" id="UP000092666"/>
    </source>
</evidence>